<evidence type="ECO:0000256" key="1">
    <source>
        <dbReference type="SAM" id="MobiDB-lite"/>
    </source>
</evidence>
<dbReference type="GO" id="GO:0005874">
    <property type="term" value="C:microtubule"/>
    <property type="evidence" value="ECO:0007669"/>
    <property type="project" value="InterPro"/>
</dbReference>
<dbReference type="PANTHER" id="PTHR21616:SF3">
    <property type="match status" value="1"/>
</dbReference>
<dbReference type="GO" id="GO:0000922">
    <property type="term" value="C:spindle pole"/>
    <property type="evidence" value="ECO:0007669"/>
    <property type="project" value="InterPro"/>
</dbReference>
<dbReference type="Proteomes" id="UP000799438">
    <property type="component" value="Unassembled WGS sequence"/>
</dbReference>
<feature type="compositionally biased region" description="Basic and acidic residues" evidence="1">
    <location>
        <begin position="565"/>
        <end position="579"/>
    </location>
</feature>
<dbReference type="EMBL" id="ML995479">
    <property type="protein sequence ID" value="KAF2144768.1"/>
    <property type="molecule type" value="Genomic_DNA"/>
</dbReference>
<gene>
    <name evidence="2" type="ORF">K452DRAFT_344811</name>
</gene>
<evidence type="ECO:0000313" key="3">
    <source>
        <dbReference type="Proteomes" id="UP000799438"/>
    </source>
</evidence>
<feature type="compositionally biased region" description="Basic and acidic residues" evidence="1">
    <location>
        <begin position="1341"/>
        <end position="1361"/>
    </location>
</feature>
<feature type="compositionally biased region" description="Acidic residues" evidence="1">
    <location>
        <begin position="115"/>
        <end position="126"/>
    </location>
</feature>
<dbReference type="Pfam" id="PF16062">
    <property type="entry name" value="MavL-like"/>
    <property type="match status" value="1"/>
</dbReference>
<feature type="region of interest" description="Disordered" evidence="1">
    <location>
        <begin position="548"/>
        <end position="582"/>
    </location>
</feature>
<feature type="region of interest" description="Disordered" evidence="1">
    <location>
        <begin position="31"/>
        <end position="388"/>
    </location>
</feature>
<feature type="compositionally biased region" description="Polar residues" evidence="1">
    <location>
        <begin position="167"/>
        <end position="204"/>
    </location>
</feature>
<dbReference type="GO" id="GO:0032467">
    <property type="term" value="P:positive regulation of cytokinesis"/>
    <property type="evidence" value="ECO:0007669"/>
    <property type="project" value="InterPro"/>
</dbReference>
<feature type="region of interest" description="Disordered" evidence="1">
    <location>
        <begin position="448"/>
        <end position="476"/>
    </location>
</feature>
<feature type="compositionally biased region" description="Basic and acidic residues" evidence="1">
    <location>
        <begin position="448"/>
        <end position="469"/>
    </location>
</feature>
<feature type="compositionally biased region" description="Basic residues" evidence="1">
    <location>
        <begin position="68"/>
        <end position="78"/>
    </location>
</feature>
<feature type="compositionally biased region" description="Acidic residues" evidence="1">
    <location>
        <begin position="293"/>
        <end position="319"/>
    </location>
</feature>
<feature type="region of interest" description="Disordered" evidence="1">
    <location>
        <begin position="1341"/>
        <end position="1375"/>
    </location>
</feature>
<feature type="compositionally biased region" description="Pro residues" evidence="1">
    <location>
        <begin position="326"/>
        <end position="339"/>
    </location>
</feature>
<protein>
    <submittedName>
        <fullName evidence="2">Uncharacterized protein</fullName>
    </submittedName>
</protein>
<name>A0A6A6BM66_9PEZI</name>
<feature type="region of interest" description="Disordered" evidence="1">
    <location>
        <begin position="1486"/>
        <end position="1558"/>
    </location>
</feature>
<dbReference type="OrthoDB" id="6357136at2759"/>
<keyword evidence="3" id="KW-1185">Reference proteome</keyword>
<feature type="compositionally biased region" description="Basic residues" evidence="1">
    <location>
        <begin position="86"/>
        <end position="98"/>
    </location>
</feature>
<feature type="compositionally biased region" description="Basic and acidic residues" evidence="1">
    <location>
        <begin position="365"/>
        <end position="382"/>
    </location>
</feature>
<sequence length="1690" mass="187482">MGARVLYNALRSKPPAFSLLHHHHSTSTFDRLLARDTNTNSSTSTMGRVTRANKYPSPSLEDEGNSKQKQKPKPKAKKNSTQSGGVKKKKPSAKKPSKNTRAVKCTVNPRAEDEAQRDDEAIEEGEHDNSNNANNAATNNHNNPRFGAYYVATANPAPPRGRHRSESASTIANTDNSPDNSQLQRHLTESASTIANTDNSPDNSQLRRHRTESASPRPRPQDDDSGPALRPGVVDRAIPLSEQHLADYPLVSTAGIHMSPGTRKRRREEAEEEERKGEADEAWLREEVRRQQEEEDEFAEEEEEEQEKEEEEEEEEEEEKQTNNPAAPPPGNPPPPPRRTMPRRSPHQLPNYPLVNTNWAAWDVQRQERERRERREQGEQRGQRNVLRRRQLQERLRERAEQQRLREQTEQQRLREEQELAERQRLREEQEQAEQQRLRERAERQRLREEQEQAEQAERAERQRLREQQEQEESADQALQHVLQEQRMLDRQRAERQRLRDREESAEQALQYVLREEQRLLDLDQQRLRQQAGQRVLRQQAGQKAQFYSKLERERQQQKQQEAADWARVRKEQDRESSPTRRIQLALEQQLEHNRRRAAYMARLEREDYHNADAEDADAISAQFRLRAYTGEQARDTRVVLHPTLPALLAEFVSHKRVYGSLKERAHYGQARWQRWEELVPQLVQKRAVAYSEQDGATMTRDVELMEPSVAKAEWAVLGRKGEKKRNTLRLGSYLSYDEQFLSALLVVSGPVTLVGTGSGACEHDAIALQMCAPRLELPAEMDYAVMADRQAVNVSDGMHPDLRYKAREWLGVAQPPLVAAAAGGGGAANPATTPRAMAYIARQRLLFETVLLEASTRARTAGKRAWLRLTDPPAPVPLPTEESLERNVEPRSSSEYAEFYMEALTRALRNLVRLPHVAVLELTHFLKPTERRVSELRTAAAEHAVRLVFSCRAVGARLLRRREDRGESESEDGEEQQQERPRKKQRRTKSAEKEKEKEKEDNDDEALRKYLLVVTYTNNGNSLPGGLPYWAPPTGSQPKHPLTAAQSAALALAHNSNLARVHNPLYNNAFSTRITVLHTPSLPPPPLITRPIAVPPPHPSLTTHHWLARLHTHPALFPLLPQRAHPFALPQPPYLRPPYPVPHLAAQDALQNYMHAPPADLVRHSAVLHEHRPALDQRHRRTLFVAALGAGAGVVPVTADAAAAAAATGQAPPQPLPAVLSGAAASVLVTEAMRAHLGAAATTSGRPWAGWDNVPIITDAAGSVNAGTHAYPAADANPASWRVYRNAALTLTHTSHASDVATVPGAVLIAVSTAKVTRRVDPATAAAVEDLWKRGGGVERVRREAEDERRAAAADGRAPERQSQSGAARGETRTVHEEVSLRVMLWAGEARTQGLWGSGVWVRAWEEEVPGAREARAKERVEGARVVLAANGPGADGGGAAAAAGAGLGLGLGLAAAARRGGGAAGAAGAAVGPVPAEERLRRLRQKQPTPPPGKQPSLPDTVVGPSRSRSLSQRAEAALSRGQRQAQHQHQHQHQPQPQAQAQAQAQAEAQAEARAEAHAQGRVDYLVTASNRLLALNTAANYWDLFAGEMVNAAGPENYMTDAAGVVMKWYEGRKAWGVVEGGRVVVWEGGEEVGGGVAYEGEEGFGGGVEGREGQIEGGWGQGGKASAEWVQGGGVNRGESYDVAE</sequence>
<dbReference type="GeneID" id="54302941"/>
<accession>A0A6A6BM66</accession>
<feature type="compositionally biased region" description="Low complexity" evidence="1">
    <location>
        <begin position="1536"/>
        <end position="1553"/>
    </location>
</feature>
<feature type="region of interest" description="Disordered" evidence="1">
    <location>
        <begin position="962"/>
        <end position="1004"/>
    </location>
</feature>
<reference evidence="2" key="1">
    <citation type="journal article" date="2020" name="Stud. Mycol.">
        <title>101 Dothideomycetes genomes: a test case for predicting lifestyles and emergence of pathogens.</title>
        <authorList>
            <person name="Haridas S."/>
            <person name="Albert R."/>
            <person name="Binder M."/>
            <person name="Bloem J."/>
            <person name="Labutti K."/>
            <person name="Salamov A."/>
            <person name="Andreopoulos B."/>
            <person name="Baker S."/>
            <person name="Barry K."/>
            <person name="Bills G."/>
            <person name="Bluhm B."/>
            <person name="Cannon C."/>
            <person name="Castanera R."/>
            <person name="Culley D."/>
            <person name="Daum C."/>
            <person name="Ezra D."/>
            <person name="Gonzalez J."/>
            <person name="Henrissat B."/>
            <person name="Kuo A."/>
            <person name="Liang C."/>
            <person name="Lipzen A."/>
            <person name="Lutzoni F."/>
            <person name="Magnuson J."/>
            <person name="Mondo S."/>
            <person name="Nolan M."/>
            <person name="Ohm R."/>
            <person name="Pangilinan J."/>
            <person name="Park H.-J."/>
            <person name="Ramirez L."/>
            <person name="Alfaro M."/>
            <person name="Sun H."/>
            <person name="Tritt A."/>
            <person name="Yoshinaga Y."/>
            <person name="Zwiers L.-H."/>
            <person name="Turgeon B."/>
            <person name="Goodwin S."/>
            <person name="Spatafora J."/>
            <person name="Crous P."/>
            <person name="Grigoriev I."/>
        </authorList>
    </citation>
    <scope>NUCLEOTIDE SEQUENCE</scope>
    <source>
        <strain evidence="2">CBS 121167</strain>
    </source>
</reference>
<proteinExistence type="predicted"/>
<feature type="compositionally biased region" description="Basic and acidic residues" evidence="1">
    <location>
        <begin position="267"/>
        <end position="292"/>
    </location>
</feature>
<dbReference type="InterPro" id="IPR026708">
    <property type="entry name" value="CSPP1"/>
</dbReference>
<feature type="compositionally biased region" description="Polar residues" evidence="1">
    <location>
        <begin position="36"/>
        <end position="47"/>
    </location>
</feature>
<feature type="compositionally biased region" description="Low complexity" evidence="1">
    <location>
        <begin position="130"/>
        <end position="143"/>
    </location>
</feature>
<dbReference type="RefSeq" id="XP_033400480.1">
    <property type="nucleotide sequence ID" value="XM_033545433.1"/>
</dbReference>
<evidence type="ECO:0000313" key="2">
    <source>
        <dbReference type="EMBL" id="KAF2144768.1"/>
    </source>
</evidence>
<dbReference type="PANTHER" id="PTHR21616">
    <property type="entry name" value="CENTROSOME SPINDLE POLE ASSOCIATED PROTEIN"/>
    <property type="match status" value="1"/>
</dbReference>
<feature type="compositionally biased region" description="Basic and acidic residues" evidence="1">
    <location>
        <begin position="990"/>
        <end position="1004"/>
    </location>
</feature>
<organism evidence="2 3">
    <name type="scientific">Aplosporella prunicola CBS 121167</name>
    <dbReference type="NCBI Taxonomy" id="1176127"/>
    <lineage>
        <taxon>Eukaryota</taxon>
        <taxon>Fungi</taxon>
        <taxon>Dikarya</taxon>
        <taxon>Ascomycota</taxon>
        <taxon>Pezizomycotina</taxon>
        <taxon>Dothideomycetes</taxon>
        <taxon>Dothideomycetes incertae sedis</taxon>
        <taxon>Botryosphaeriales</taxon>
        <taxon>Aplosporellaceae</taxon>
        <taxon>Aplosporella</taxon>
    </lineage>
</organism>
<feature type="region of interest" description="Disordered" evidence="1">
    <location>
        <begin position="1662"/>
        <end position="1690"/>
    </location>
</feature>
<dbReference type="InterPro" id="IPR032063">
    <property type="entry name" value="MavL-like"/>
</dbReference>